<dbReference type="PANTHER" id="PTHR24406">
    <property type="entry name" value="TRANSCRIPTIONAL REPRESSOR CTCFL-RELATED"/>
    <property type="match status" value="1"/>
</dbReference>
<evidence type="ECO:0000256" key="2">
    <source>
        <dbReference type="ARBA" id="ARBA00022723"/>
    </source>
</evidence>
<comment type="subcellular location">
    <subcellularLocation>
        <location evidence="1">Nucleus</location>
    </subcellularLocation>
</comment>
<evidence type="ECO:0000256" key="4">
    <source>
        <dbReference type="ARBA" id="ARBA00022771"/>
    </source>
</evidence>
<reference evidence="10" key="1">
    <citation type="journal article" date="2023" name="Mol. Biol. Evol.">
        <title>Third-Generation Sequencing Reveals the Adaptive Role of the Epigenome in Three Deep-Sea Polychaetes.</title>
        <authorList>
            <person name="Perez M."/>
            <person name="Aroh O."/>
            <person name="Sun Y."/>
            <person name="Lan Y."/>
            <person name="Juniper S.K."/>
            <person name="Young C.R."/>
            <person name="Angers B."/>
            <person name="Qian P.Y."/>
        </authorList>
    </citation>
    <scope>NUCLEOTIDE SEQUENCE</scope>
    <source>
        <strain evidence="10">P08H-3</strain>
    </source>
</reference>
<sequence>MFCLFIRCDVCKKGFTNKSALKEHMVIHDSQPRFFCNTCNQTFLRVSHLQLHMERHEGKPRHTCDKCNGKFYRKCDLNRHLLKHSSIKPYGCSWCNKRFTRKQYLNNHIRINHTMLSRRDQTRKILLQLMPPQDLSRPIFRIVSKQSGLRCAGINESVDVSSLLKLTECSNSLVTVNEASLSQAAQDVSLSHAHTVTHEPGPTSVMAESTAFDTVISNSITTSENLSAMTKTVINSHPDPLQQATSMLFESEEECQDAGIMTSNTSIQYVTIQEEFNSIPSGLTTLVNIAAKEQQQKGTLLKPGEVDHKQVVLTLGGSDHVVMVASAEDGSFISQDDLDHLDIMNLKADTVTNEIHQSASGESFRHSAAGIEILSQSDGMETSILSSSGVKMASDASFAEIESSHTQQHSSGTEAITIRDNRTVTRDILDVQEGEQIFMETPGNTFSSPLESDGLVLGPYTQVADETVVQGEARYHEVIMLNDESMQLLIQSPDVVHNIEVQQGSDVQVIESVLRRSDETSQDSSVGGPSEMLKGSDVPQPEIIYQPDIIQRADTDEHITDSITTDDRSEGSAHLGDITEGQYLVILKD</sequence>
<evidence type="ECO:0000313" key="10">
    <source>
        <dbReference type="EMBL" id="KAK2168280.1"/>
    </source>
</evidence>
<evidence type="ECO:0000256" key="7">
    <source>
        <dbReference type="PROSITE-ProRule" id="PRU00042"/>
    </source>
</evidence>
<dbReference type="FunFam" id="3.30.160.60:FF:000446">
    <property type="entry name" value="Zinc finger protein"/>
    <property type="match status" value="1"/>
</dbReference>
<protein>
    <recommendedName>
        <fullName evidence="9">C2H2-type domain-containing protein</fullName>
    </recommendedName>
</protein>
<keyword evidence="5" id="KW-0862">Zinc</keyword>
<keyword evidence="6" id="KW-0539">Nucleus</keyword>
<name>A0AAD9NFM5_9ANNE</name>
<accession>A0AAD9NFM5</accession>
<keyword evidence="2" id="KW-0479">Metal-binding</keyword>
<feature type="domain" description="C2H2-type" evidence="9">
    <location>
        <begin position="90"/>
        <end position="114"/>
    </location>
</feature>
<dbReference type="InterPro" id="IPR050888">
    <property type="entry name" value="ZnF_C2H2-type_TF"/>
</dbReference>
<feature type="region of interest" description="Disordered" evidence="8">
    <location>
        <begin position="516"/>
        <end position="540"/>
    </location>
</feature>
<feature type="domain" description="C2H2-type" evidence="9">
    <location>
        <begin position="62"/>
        <end position="89"/>
    </location>
</feature>
<evidence type="ECO:0000256" key="5">
    <source>
        <dbReference type="ARBA" id="ARBA00022833"/>
    </source>
</evidence>
<dbReference type="Pfam" id="PF00096">
    <property type="entry name" value="zf-C2H2"/>
    <property type="match status" value="2"/>
</dbReference>
<dbReference type="InterPro" id="IPR013087">
    <property type="entry name" value="Znf_C2H2_type"/>
</dbReference>
<keyword evidence="11" id="KW-1185">Reference proteome</keyword>
<comment type="caution">
    <text evidence="10">The sequence shown here is derived from an EMBL/GenBank/DDBJ whole genome shotgun (WGS) entry which is preliminary data.</text>
</comment>
<evidence type="ECO:0000259" key="9">
    <source>
        <dbReference type="PROSITE" id="PS50157"/>
    </source>
</evidence>
<evidence type="ECO:0000256" key="1">
    <source>
        <dbReference type="ARBA" id="ARBA00004123"/>
    </source>
</evidence>
<dbReference type="FunFam" id="3.30.160.60:FF:000534">
    <property type="entry name" value="zinc finger protein 674"/>
    <property type="match status" value="1"/>
</dbReference>
<evidence type="ECO:0000313" key="11">
    <source>
        <dbReference type="Proteomes" id="UP001208570"/>
    </source>
</evidence>
<dbReference type="GO" id="GO:0005634">
    <property type="term" value="C:nucleus"/>
    <property type="evidence" value="ECO:0007669"/>
    <property type="project" value="UniProtKB-SubCell"/>
</dbReference>
<feature type="domain" description="C2H2-type" evidence="9">
    <location>
        <begin position="34"/>
        <end position="61"/>
    </location>
</feature>
<gene>
    <name evidence="10" type="ORF">LSH36_18g01069</name>
</gene>
<dbReference type="PROSITE" id="PS50157">
    <property type="entry name" value="ZINC_FINGER_C2H2_2"/>
    <property type="match status" value="4"/>
</dbReference>
<keyword evidence="4 7" id="KW-0863">Zinc-finger</keyword>
<evidence type="ECO:0000256" key="3">
    <source>
        <dbReference type="ARBA" id="ARBA00022737"/>
    </source>
</evidence>
<organism evidence="10 11">
    <name type="scientific">Paralvinella palmiformis</name>
    <dbReference type="NCBI Taxonomy" id="53620"/>
    <lineage>
        <taxon>Eukaryota</taxon>
        <taxon>Metazoa</taxon>
        <taxon>Spiralia</taxon>
        <taxon>Lophotrochozoa</taxon>
        <taxon>Annelida</taxon>
        <taxon>Polychaeta</taxon>
        <taxon>Sedentaria</taxon>
        <taxon>Canalipalpata</taxon>
        <taxon>Terebellida</taxon>
        <taxon>Terebelliformia</taxon>
        <taxon>Alvinellidae</taxon>
        <taxon>Paralvinella</taxon>
    </lineage>
</organism>
<dbReference type="GO" id="GO:0008270">
    <property type="term" value="F:zinc ion binding"/>
    <property type="evidence" value="ECO:0007669"/>
    <property type="project" value="UniProtKB-KW"/>
</dbReference>
<evidence type="ECO:0000256" key="8">
    <source>
        <dbReference type="SAM" id="MobiDB-lite"/>
    </source>
</evidence>
<evidence type="ECO:0000256" key="6">
    <source>
        <dbReference type="ARBA" id="ARBA00023242"/>
    </source>
</evidence>
<dbReference type="EMBL" id="JAODUP010000018">
    <property type="protein sequence ID" value="KAK2168280.1"/>
    <property type="molecule type" value="Genomic_DNA"/>
</dbReference>
<dbReference type="Proteomes" id="UP001208570">
    <property type="component" value="Unassembled WGS sequence"/>
</dbReference>
<dbReference type="PROSITE" id="PS00028">
    <property type="entry name" value="ZINC_FINGER_C2H2_1"/>
    <property type="match status" value="4"/>
</dbReference>
<dbReference type="Gene3D" id="3.30.160.60">
    <property type="entry name" value="Classic Zinc Finger"/>
    <property type="match status" value="3"/>
</dbReference>
<dbReference type="SUPFAM" id="SSF57667">
    <property type="entry name" value="beta-beta-alpha zinc fingers"/>
    <property type="match status" value="2"/>
</dbReference>
<dbReference type="InterPro" id="IPR036236">
    <property type="entry name" value="Znf_C2H2_sf"/>
</dbReference>
<dbReference type="AlphaFoldDB" id="A0AAD9NFM5"/>
<keyword evidence="3" id="KW-0677">Repeat</keyword>
<dbReference type="SMART" id="SM00355">
    <property type="entry name" value="ZnF_C2H2"/>
    <property type="match status" value="4"/>
</dbReference>
<feature type="domain" description="C2H2-type" evidence="9">
    <location>
        <begin position="6"/>
        <end position="33"/>
    </location>
</feature>
<proteinExistence type="predicted"/>